<dbReference type="InterPro" id="IPR001451">
    <property type="entry name" value="Hexapep"/>
</dbReference>
<dbReference type="InterPro" id="IPR011004">
    <property type="entry name" value="Trimer_LpxA-like_sf"/>
</dbReference>
<comment type="caution">
    <text evidence="1">The sequence shown here is derived from an EMBL/GenBank/DDBJ whole genome shotgun (WGS) entry which is preliminary data.</text>
</comment>
<dbReference type="Proteomes" id="UP001424741">
    <property type="component" value="Unassembled WGS sequence"/>
</dbReference>
<gene>
    <name evidence="1" type="ORF">Rhal01_01663</name>
</gene>
<evidence type="ECO:0008006" key="3">
    <source>
        <dbReference type="Google" id="ProtNLM"/>
    </source>
</evidence>
<evidence type="ECO:0000313" key="1">
    <source>
        <dbReference type="EMBL" id="GAA5495488.1"/>
    </source>
</evidence>
<protein>
    <recommendedName>
        <fullName evidence="3">Transferase</fullName>
    </recommendedName>
</protein>
<proteinExistence type="predicted"/>
<dbReference type="Pfam" id="PF00132">
    <property type="entry name" value="Hexapep"/>
    <property type="match status" value="1"/>
</dbReference>
<sequence length="227" mass="25547">MPDININIGQSGLKQLLRQQITNNFLLEKHEVAPLFSLLPAALQRTAICFLASDNKYYASDDNTANFNPYHSGQYTIFLYFLSNELYLNREHTLADKVYFLNKTLNCLDLFYQIELPEVFFLDHPVGSVLGRAKYGNYFTFQQNCTVGGNHGIYPHLGENVRLFAGATVIGNSTLGNNVFVSAGAYIKDQDIPDNTIVFGSSPNLTLISKPTEYFLKSSPFKIHREA</sequence>
<keyword evidence="2" id="KW-1185">Reference proteome</keyword>
<name>A0ABP9UYF3_9BACT</name>
<accession>A0ABP9UYF3</accession>
<reference evidence="1 2" key="1">
    <citation type="submission" date="2024-02" db="EMBL/GenBank/DDBJ databases">
        <title>Rubritalea halochordaticola NBRC 107102.</title>
        <authorList>
            <person name="Ichikawa N."/>
            <person name="Katano-Makiyama Y."/>
            <person name="Hidaka K."/>
        </authorList>
    </citation>
    <scope>NUCLEOTIDE SEQUENCE [LARGE SCALE GENOMIC DNA]</scope>
    <source>
        <strain evidence="1 2">NBRC 107102</strain>
    </source>
</reference>
<dbReference type="SUPFAM" id="SSF51161">
    <property type="entry name" value="Trimeric LpxA-like enzymes"/>
    <property type="match status" value="1"/>
</dbReference>
<dbReference type="RefSeq" id="WP_346188280.1">
    <property type="nucleotide sequence ID" value="NZ_BAABRL010000004.1"/>
</dbReference>
<dbReference type="EMBL" id="BAABRL010000004">
    <property type="protein sequence ID" value="GAA5495488.1"/>
    <property type="molecule type" value="Genomic_DNA"/>
</dbReference>
<evidence type="ECO:0000313" key="2">
    <source>
        <dbReference type="Proteomes" id="UP001424741"/>
    </source>
</evidence>
<organism evidence="1 2">
    <name type="scientific">Rubritalea halochordaticola</name>
    <dbReference type="NCBI Taxonomy" id="714537"/>
    <lineage>
        <taxon>Bacteria</taxon>
        <taxon>Pseudomonadati</taxon>
        <taxon>Verrucomicrobiota</taxon>
        <taxon>Verrucomicrobiia</taxon>
        <taxon>Verrucomicrobiales</taxon>
        <taxon>Rubritaleaceae</taxon>
        <taxon>Rubritalea</taxon>
    </lineage>
</organism>
<dbReference type="Gene3D" id="2.160.10.10">
    <property type="entry name" value="Hexapeptide repeat proteins"/>
    <property type="match status" value="1"/>
</dbReference>